<dbReference type="Proteomes" id="UP000077628">
    <property type="component" value="Unassembled WGS sequence"/>
</dbReference>
<keyword evidence="3" id="KW-1185">Reference proteome</keyword>
<gene>
    <name evidence="2" type="ORF">A1355_13525</name>
</gene>
<dbReference type="InterPro" id="IPR029063">
    <property type="entry name" value="SAM-dependent_MTases_sf"/>
</dbReference>
<comment type="caution">
    <text evidence="2">The sequence shown here is derived from an EMBL/GenBank/DDBJ whole genome shotgun (WGS) entry which is preliminary data.</text>
</comment>
<dbReference type="GO" id="GO:0008171">
    <property type="term" value="F:O-methyltransferase activity"/>
    <property type="evidence" value="ECO:0007669"/>
    <property type="project" value="TreeGrafter"/>
</dbReference>
<dbReference type="Pfam" id="PF05050">
    <property type="entry name" value="Methyltransf_21"/>
    <property type="match status" value="1"/>
</dbReference>
<dbReference type="SUPFAM" id="SSF53335">
    <property type="entry name" value="S-adenosyl-L-methionine-dependent methyltransferases"/>
    <property type="match status" value="1"/>
</dbReference>
<reference evidence="3" key="1">
    <citation type="submission" date="2016-03" db="EMBL/GenBank/DDBJ databases">
        <authorList>
            <person name="Heylen K."/>
            <person name="De Vos P."/>
            <person name="Vekeman B."/>
        </authorList>
    </citation>
    <scope>NUCLEOTIDE SEQUENCE [LARGE SCALE GENOMIC DNA]</scope>
    <source>
        <strain evidence="3">R-45383</strain>
    </source>
</reference>
<dbReference type="InterPro" id="IPR053188">
    <property type="entry name" value="FkbM_Methyltransferase"/>
</dbReference>
<evidence type="ECO:0000259" key="1">
    <source>
        <dbReference type="Pfam" id="PF05050"/>
    </source>
</evidence>
<accession>A0A177N6F6</accession>
<dbReference type="STRING" id="702114.A1355_13525"/>
<sequence length="317" mass="36263">MGDYVYREAFRPVASISAPSVTLDQLAKREQFTVDFLSVDTQGGEERVFLGAEEQLSNHTIGVLCEVEFHELYKDQPLFGDIHARMRAMGFHFIRFFGREAQVNFFRAGIGFRGEGMQMAADALFLKDPESLEKTARNPKSSLIKLAFIALSFGYLEYALDCLRRVVDSSGSFGIDPENSPVYVGFLEKLWKIYQSTPYIPQPSFAELYNVEEAQRRFHPSNPHAWTTFDRDRVIKNYLAKLDVAAFELYISNMLKPDDTEIEALFRVYGIVSVLNTVKEKRIKHATMVVESLKLGSKVDGEFQLRINEELKRLKIV</sequence>
<dbReference type="PANTHER" id="PTHR36973">
    <property type="entry name" value="SLL1456 PROTEIN-RELATED"/>
    <property type="match status" value="1"/>
</dbReference>
<dbReference type="InterPro" id="IPR006342">
    <property type="entry name" value="FkbM_mtfrase"/>
</dbReference>
<protein>
    <recommendedName>
        <fullName evidence="1">Methyltransferase FkbM domain-containing protein</fullName>
    </recommendedName>
</protein>
<evidence type="ECO:0000313" key="3">
    <source>
        <dbReference type="Proteomes" id="UP000077628"/>
    </source>
</evidence>
<dbReference type="EMBL" id="LUUK01000210">
    <property type="protein sequence ID" value="OAI13441.1"/>
    <property type="molecule type" value="Genomic_DNA"/>
</dbReference>
<evidence type="ECO:0000313" key="2">
    <source>
        <dbReference type="EMBL" id="OAI13441.1"/>
    </source>
</evidence>
<dbReference type="Gene3D" id="3.40.50.150">
    <property type="entry name" value="Vaccinia Virus protein VP39"/>
    <property type="match status" value="1"/>
</dbReference>
<organism evidence="2 3">
    <name type="scientific">Methylomonas koyamae</name>
    <dbReference type="NCBI Taxonomy" id="702114"/>
    <lineage>
        <taxon>Bacteria</taxon>
        <taxon>Pseudomonadati</taxon>
        <taxon>Pseudomonadota</taxon>
        <taxon>Gammaproteobacteria</taxon>
        <taxon>Methylococcales</taxon>
        <taxon>Methylococcaceae</taxon>
        <taxon>Methylomonas</taxon>
    </lineage>
</organism>
<feature type="domain" description="Methyltransferase FkbM" evidence="1">
    <location>
        <begin position="13"/>
        <end position="93"/>
    </location>
</feature>
<dbReference type="PANTHER" id="PTHR36973:SF4">
    <property type="entry name" value="NODULATION PROTEIN"/>
    <property type="match status" value="1"/>
</dbReference>
<dbReference type="AlphaFoldDB" id="A0A177N6F6"/>
<name>A0A177N6F6_9GAMM</name>
<proteinExistence type="predicted"/>